<dbReference type="RefSeq" id="WP_377773133.1">
    <property type="nucleotide sequence ID" value="NZ_JBHUOQ010000001.1"/>
</dbReference>
<organism evidence="2 3">
    <name type="scientific">Corticicoccus populi</name>
    <dbReference type="NCBI Taxonomy" id="1812821"/>
    <lineage>
        <taxon>Bacteria</taxon>
        <taxon>Bacillati</taxon>
        <taxon>Bacillota</taxon>
        <taxon>Bacilli</taxon>
        <taxon>Bacillales</taxon>
        <taxon>Staphylococcaceae</taxon>
        <taxon>Corticicoccus</taxon>
    </lineage>
</organism>
<keyword evidence="1" id="KW-0472">Membrane</keyword>
<evidence type="ECO:0000313" key="3">
    <source>
        <dbReference type="Proteomes" id="UP001597519"/>
    </source>
</evidence>
<dbReference type="PANTHER" id="PTHR39165">
    <property type="entry name" value="IG HYPOTHETICAL 17883"/>
    <property type="match status" value="1"/>
</dbReference>
<protein>
    <submittedName>
        <fullName evidence="2">DUF456 domain-containing protein</fullName>
    </submittedName>
</protein>
<proteinExistence type="predicted"/>
<dbReference type="InterPro" id="IPR007403">
    <property type="entry name" value="DUF456"/>
</dbReference>
<feature type="transmembrane region" description="Helical" evidence="1">
    <location>
        <begin position="130"/>
        <end position="156"/>
    </location>
</feature>
<sequence length="161" mass="18184">MEIVWWGIVVLSFILGFVGVVVPVIPSVLMYWVGFLVYHFLINSDELSWMFWIIAFVLTVIVLISDFIANSYFVKRYGGTKKGEAAAIIGMIVGMFVYPPFGVIFVPFIFVLVIEFIGSRNFDQALKASIGSLLAFLSSAAFNVVIYILLIIWFLLDVFLF</sequence>
<comment type="caution">
    <text evidence="2">The sequence shown here is derived from an EMBL/GenBank/DDBJ whole genome shotgun (WGS) entry which is preliminary data.</text>
</comment>
<name>A0ABW5WWA7_9STAP</name>
<dbReference type="Proteomes" id="UP001597519">
    <property type="component" value="Unassembled WGS sequence"/>
</dbReference>
<accession>A0ABW5WWA7</accession>
<gene>
    <name evidence="2" type="ORF">ACFSX4_07515</name>
</gene>
<dbReference type="EMBL" id="JBHUOQ010000001">
    <property type="protein sequence ID" value="MFD2830318.1"/>
    <property type="molecule type" value="Genomic_DNA"/>
</dbReference>
<feature type="transmembrane region" description="Helical" evidence="1">
    <location>
        <begin position="49"/>
        <end position="73"/>
    </location>
</feature>
<evidence type="ECO:0000313" key="2">
    <source>
        <dbReference type="EMBL" id="MFD2830318.1"/>
    </source>
</evidence>
<feature type="transmembrane region" description="Helical" evidence="1">
    <location>
        <begin position="85"/>
        <end position="118"/>
    </location>
</feature>
<keyword evidence="3" id="KW-1185">Reference proteome</keyword>
<dbReference type="Pfam" id="PF04306">
    <property type="entry name" value="DUF456"/>
    <property type="match status" value="1"/>
</dbReference>
<dbReference type="PANTHER" id="PTHR39165:SF1">
    <property type="entry name" value="DUF456 DOMAIN-CONTAINING PROTEIN"/>
    <property type="match status" value="1"/>
</dbReference>
<feature type="transmembrane region" description="Helical" evidence="1">
    <location>
        <begin position="6"/>
        <end position="37"/>
    </location>
</feature>
<keyword evidence="1" id="KW-0812">Transmembrane</keyword>
<reference evidence="3" key="1">
    <citation type="journal article" date="2019" name="Int. J. Syst. Evol. Microbiol.">
        <title>The Global Catalogue of Microorganisms (GCM) 10K type strain sequencing project: providing services to taxonomists for standard genome sequencing and annotation.</title>
        <authorList>
            <consortium name="The Broad Institute Genomics Platform"/>
            <consortium name="The Broad Institute Genome Sequencing Center for Infectious Disease"/>
            <person name="Wu L."/>
            <person name="Ma J."/>
        </authorList>
    </citation>
    <scope>NUCLEOTIDE SEQUENCE [LARGE SCALE GENOMIC DNA]</scope>
    <source>
        <strain evidence="3">KCTC 33575</strain>
    </source>
</reference>
<evidence type="ECO:0000256" key="1">
    <source>
        <dbReference type="SAM" id="Phobius"/>
    </source>
</evidence>
<keyword evidence="1" id="KW-1133">Transmembrane helix</keyword>